<dbReference type="PANTHER" id="PTHR43194">
    <property type="entry name" value="HYDROLASE ALPHA/BETA FOLD FAMILY"/>
    <property type="match status" value="1"/>
</dbReference>
<dbReference type="PANTHER" id="PTHR43194:SF2">
    <property type="entry name" value="PEROXISOMAL MEMBRANE PROTEIN LPX1"/>
    <property type="match status" value="1"/>
</dbReference>
<dbReference type="RefSeq" id="WP_213162491.1">
    <property type="nucleotide sequence ID" value="NZ_CP058214.1"/>
</dbReference>
<feature type="region of interest" description="Disordered" evidence="1">
    <location>
        <begin position="1"/>
        <end position="36"/>
    </location>
</feature>
<feature type="compositionally biased region" description="Basic residues" evidence="1">
    <location>
        <begin position="1"/>
        <end position="11"/>
    </location>
</feature>
<dbReference type="SUPFAM" id="SSF53474">
    <property type="entry name" value="alpha/beta-Hydrolases"/>
    <property type="match status" value="1"/>
</dbReference>
<dbReference type="EMBL" id="CP058214">
    <property type="protein sequence ID" value="QPC41276.1"/>
    <property type="molecule type" value="Genomic_DNA"/>
</dbReference>
<name>A0A7S8C0U9_9HYPH</name>
<dbReference type="Pfam" id="PF12146">
    <property type="entry name" value="Hydrolase_4"/>
    <property type="match status" value="1"/>
</dbReference>
<sequence length="304" mass="32660">MEQRASAHRRTSFTGSAGNRIAGDLHEAPDGAPRGAVVLAHGGGQTRHSWRGTARRLAEAGWLAVTIDQRGHGDSDWIADGDYSLEAYAADLAAVAGDIEDRFGQRPALIGASLGGMAGLVATGRDEPAPASALVLVDITPTMKSDGVARVLDFMGAHVEEGFSSLEDAAAVISSYLPHRPPPRDLSGLRKNLRLDPDGRYRWHWDPRFLDARERTDGKGHRPELETRLVAAARRLDLPVLLVRGRESELVGEAEARTFLELVPQARLADVTGARHMVAGDKNDVFADAVLDFLSNLPAGACCR</sequence>
<dbReference type="GO" id="GO:0016787">
    <property type="term" value="F:hydrolase activity"/>
    <property type="evidence" value="ECO:0007669"/>
    <property type="project" value="UniProtKB-KW"/>
</dbReference>
<dbReference type="AlphaFoldDB" id="A0A7S8C0U9"/>
<dbReference type="KEGG" id="kmn:HW532_00065"/>
<dbReference type="Gene3D" id="3.40.50.1820">
    <property type="entry name" value="alpha/beta hydrolase"/>
    <property type="match status" value="1"/>
</dbReference>
<proteinExistence type="predicted"/>
<evidence type="ECO:0000313" key="4">
    <source>
        <dbReference type="Proteomes" id="UP000593594"/>
    </source>
</evidence>
<dbReference type="InterPro" id="IPR022742">
    <property type="entry name" value="Hydrolase_4"/>
</dbReference>
<keyword evidence="4" id="KW-1185">Reference proteome</keyword>
<reference evidence="3 4" key="1">
    <citation type="submission" date="2020-06" db="EMBL/GenBank/DDBJ databases">
        <title>Genome sequence of 2 isolates from Red Sea Mangroves.</title>
        <authorList>
            <person name="Sefrji F."/>
            <person name="Michoud G."/>
            <person name="Merlino G."/>
            <person name="Daffonchio D."/>
        </authorList>
    </citation>
    <scope>NUCLEOTIDE SEQUENCE [LARGE SCALE GENOMIC DNA]</scope>
    <source>
        <strain evidence="3 4">R1DC25</strain>
    </source>
</reference>
<evidence type="ECO:0000313" key="3">
    <source>
        <dbReference type="EMBL" id="QPC41276.1"/>
    </source>
</evidence>
<dbReference type="InterPro" id="IPR050228">
    <property type="entry name" value="Carboxylesterase_BioH"/>
</dbReference>
<organism evidence="3 4">
    <name type="scientific">Kaustia mangrovi</name>
    <dbReference type="NCBI Taxonomy" id="2593653"/>
    <lineage>
        <taxon>Bacteria</taxon>
        <taxon>Pseudomonadati</taxon>
        <taxon>Pseudomonadota</taxon>
        <taxon>Alphaproteobacteria</taxon>
        <taxon>Hyphomicrobiales</taxon>
        <taxon>Parvibaculaceae</taxon>
        <taxon>Kaustia</taxon>
    </lineage>
</organism>
<feature type="domain" description="Serine aminopeptidase S33" evidence="2">
    <location>
        <begin position="32"/>
        <end position="282"/>
    </location>
</feature>
<accession>A0A7S8C0U9</accession>
<dbReference type="InterPro" id="IPR029058">
    <property type="entry name" value="AB_hydrolase_fold"/>
</dbReference>
<protein>
    <submittedName>
        <fullName evidence="3">Alpha/beta hydrolase</fullName>
    </submittedName>
</protein>
<keyword evidence="3" id="KW-0378">Hydrolase</keyword>
<evidence type="ECO:0000259" key="2">
    <source>
        <dbReference type="Pfam" id="PF12146"/>
    </source>
</evidence>
<dbReference type="Proteomes" id="UP000593594">
    <property type="component" value="Chromosome"/>
</dbReference>
<gene>
    <name evidence="3" type="ORF">HW532_00065</name>
</gene>
<evidence type="ECO:0000256" key="1">
    <source>
        <dbReference type="SAM" id="MobiDB-lite"/>
    </source>
</evidence>